<keyword evidence="11" id="KW-1185">Reference proteome</keyword>
<dbReference type="PANTHER" id="PTHR43047">
    <property type="entry name" value="TWO-COMPONENT HISTIDINE PROTEIN KINASE"/>
    <property type="match status" value="1"/>
</dbReference>
<dbReference type="Pfam" id="PF00072">
    <property type="entry name" value="Response_reg"/>
    <property type="match status" value="1"/>
</dbReference>
<evidence type="ECO:0000256" key="2">
    <source>
        <dbReference type="ARBA" id="ARBA00012438"/>
    </source>
</evidence>
<dbReference type="Pfam" id="PF08447">
    <property type="entry name" value="PAS_3"/>
    <property type="match status" value="1"/>
</dbReference>
<evidence type="ECO:0000256" key="1">
    <source>
        <dbReference type="ARBA" id="ARBA00000085"/>
    </source>
</evidence>
<dbReference type="InterPro" id="IPR003594">
    <property type="entry name" value="HATPase_dom"/>
</dbReference>
<dbReference type="InterPro" id="IPR005467">
    <property type="entry name" value="His_kinase_dom"/>
</dbReference>
<evidence type="ECO:0000256" key="4">
    <source>
        <dbReference type="ARBA" id="ARBA00022679"/>
    </source>
</evidence>
<dbReference type="InterPro" id="IPR036890">
    <property type="entry name" value="HATPase_C_sf"/>
</dbReference>
<feature type="domain" description="Histidine kinase" evidence="8">
    <location>
        <begin position="308"/>
        <end position="528"/>
    </location>
</feature>
<evidence type="ECO:0000256" key="5">
    <source>
        <dbReference type="ARBA" id="ARBA00022777"/>
    </source>
</evidence>
<dbReference type="Gene3D" id="3.30.565.10">
    <property type="entry name" value="Histidine kinase-like ATPase, C-terminal domain"/>
    <property type="match status" value="1"/>
</dbReference>
<dbReference type="CDD" id="cd17546">
    <property type="entry name" value="REC_hyHK_CKI1_RcsC-like"/>
    <property type="match status" value="1"/>
</dbReference>
<name>A0A5B7YBI5_9ALTE</name>
<dbReference type="EMBL" id="CP039852">
    <property type="protein sequence ID" value="QCZ92870.1"/>
    <property type="molecule type" value="Genomic_DNA"/>
</dbReference>
<sequence>MLKKLHELTSDESLRFEQKIIAILELGLEKFQQQHAIVSLISGDEYTIKYVVSSDPALVPGLSFSLGQTYCWHTLQANEALAFSNASQVPTIATHPCYETFLLESYIGARIVVMGELYGTLNFSSPSARNKPFSTDDTDFINLFAQWIGVEISRHIEQQKLKQRIELQQQMEEMALIGGWEVDLINNKIYWSEQTRRIHEVPDDYEPDLVSAIEFYPEGESRDTISDALAEAMATGKPWSLEILLRTYTGKVKWVATQGRPEFRDGQCVRIFGAFQDIDTQMSLRHELIEKRDEAERLLKARSAMIGKISHELRTPINGIAGMLQTLKGENNKDIIESRVAIAMRSADLLVRLVNDVLDYSKVESGQLELEEVPFSVRNIFDDLFYLYEPLAKKKGLTLNVDAQFPEGLRALGDPGRMTQIYSNLINNSVKFTEQGNVSLTARIKEKAGREVIAVTVTDTGIGMGKQAIESLYQPFKQGHSGISSKYGGSGLGFAIVKELCDAFGGTVKVSSREGQGTRIFVELPINAVNQEEVVQEDYIGPQNTSFEHVKLLVVDDNEINRLVMESLLSQLQVSADYAVNGLEALTCIERATEPYTLVFMDCEMPVMDGIEATRVIKETYSIDGKMFIVAMTADTSDTNRQACLKAGMDAFLTKPVKLEALRSVLSEVAFPQITASAIPGAR</sequence>
<dbReference type="SUPFAM" id="SSF55781">
    <property type="entry name" value="GAF domain-like"/>
    <property type="match status" value="1"/>
</dbReference>
<dbReference type="Pfam" id="PF00512">
    <property type="entry name" value="HisKA"/>
    <property type="match status" value="1"/>
</dbReference>
<dbReference type="SMART" id="SM00388">
    <property type="entry name" value="HisKA"/>
    <property type="match status" value="1"/>
</dbReference>
<dbReference type="GO" id="GO:0000155">
    <property type="term" value="F:phosphorelay sensor kinase activity"/>
    <property type="evidence" value="ECO:0007669"/>
    <property type="project" value="InterPro"/>
</dbReference>
<dbReference type="Gene3D" id="3.30.450.40">
    <property type="match status" value="1"/>
</dbReference>
<gene>
    <name evidence="10" type="ORF">FBQ74_04945</name>
</gene>
<evidence type="ECO:0000256" key="7">
    <source>
        <dbReference type="PROSITE-ProRule" id="PRU00169"/>
    </source>
</evidence>
<dbReference type="RefSeq" id="WP_139755619.1">
    <property type="nucleotide sequence ID" value="NZ_CP039852.1"/>
</dbReference>
<dbReference type="InterPro" id="IPR036097">
    <property type="entry name" value="HisK_dim/P_sf"/>
</dbReference>
<evidence type="ECO:0000256" key="6">
    <source>
        <dbReference type="ARBA" id="ARBA00023012"/>
    </source>
</evidence>
<evidence type="ECO:0000313" key="11">
    <source>
        <dbReference type="Proteomes" id="UP000304912"/>
    </source>
</evidence>
<dbReference type="SUPFAM" id="SSF52172">
    <property type="entry name" value="CheY-like"/>
    <property type="match status" value="1"/>
</dbReference>
<reference evidence="10 11" key="1">
    <citation type="submission" date="2019-04" db="EMBL/GenBank/DDBJ databases">
        <title>Salinimonas iocasae sp. nov., a halophilic bacterium isolated from the outer tube casing of tubeworms in Okinawa Trough.</title>
        <authorList>
            <person name="Zhang H."/>
            <person name="Wang H."/>
            <person name="Li C."/>
        </authorList>
    </citation>
    <scope>NUCLEOTIDE SEQUENCE [LARGE SCALE GENOMIC DNA]</scope>
    <source>
        <strain evidence="10 11">KX18D6</strain>
    </source>
</reference>
<dbReference type="InterPro" id="IPR029016">
    <property type="entry name" value="GAF-like_dom_sf"/>
</dbReference>
<dbReference type="InterPro" id="IPR013655">
    <property type="entry name" value="PAS_fold_3"/>
</dbReference>
<dbReference type="InterPro" id="IPR011006">
    <property type="entry name" value="CheY-like_superfamily"/>
</dbReference>
<dbReference type="CDD" id="cd00082">
    <property type="entry name" value="HisKA"/>
    <property type="match status" value="1"/>
</dbReference>
<dbReference type="Pfam" id="PF02518">
    <property type="entry name" value="HATPase_c"/>
    <property type="match status" value="1"/>
</dbReference>
<dbReference type="InterPro" id="IPR001789">
    <property type="entry name" value="Sig_transdc_resp-reg_receiver"/>
</dbReference>
<dbReference type="InterPro" id="IPR003018">
    <property type="entry name" value="GAF"/>
</dbReference>
<evidence type="ECO:0000313" key="10">
    <source>
        <dbReference type="EMBL" id="QCZ92870.1"/>
    </source>
</evidence>
<proteinExistence type="predicted"/>
<feature type="domain" description="Response regulatory" evidence="9">
    <location>
        <begin position="551"/>
        <end position="670"/>
    </location>
</feature>
<dbReference type="Gene3D" id="1.10.287.130">
    <property type="match status" value="1"/>
</dbReference>
<evidence type="ECO:0000259" key="9">
    <source>
        <dbReference type="PROSITE" id="PS50110"/>
    </source>
</evidence>
<dbReference type="OrthoDB" id="9810730at2"/>
<dbReference type="EC" id="2.7.13.3" evidence="2"/>
<accession>A0A5B7YBI5</accession>
<dbReference type="CDD" id="cd16922">
    <property type="entry name" value="HATPase_EvgS-ArcB-TorS-like"/>
    <property type="match status" value="1"/>
</dbReference>
<comment type="catalytic activity">
    <reaction evidence="1">
        <text>ATP + protein L-histidine = ADP + protein N-phospho-L-histidine.</text>
        <dbReference type="EC" id="2.7.13.3"/>
    </reaction>
</comment>
<keyword evidence="6" id="KW-0902">Two-component regulatory system</keyword>
<evidence type="ECO:0000259" key="8">
    <source>
        <dbReference type="PROSITE" id="PS50109"/>
    </source>
</evidence>
<dbReference type="GO" id="GO:0005886">
    <property type="term" value="C:plasma membrane"/>
    <property type="evidence" value="ECO:0007669"/>
    <property type="project" value="TreeGrafter"/>
</dbReference>
<dbReference type="AlphaFoldDB" id="A0A5B7YBI5"/>
<dbReference type="Pfam" id="PF01590">
    <property type="entry name" value="GAF"/>
    <property type="match status" value="1"/>
</dbReference>
<dbReference type="PRINTS" id="PR00344">
    <property type="entry name" value="BCTRLSENSOR"/>
</dbReference>
<dbReference type="SUPFAM" id="SSF55785">
    <property type="entry name" value="PYP-like sensor domain (PAS domain)"/>
    <property type="match status" value="1"/>
</dbReference>
<dbReference type="SUPFAM" id="SSF55874">
    <property type="entry name" value="ATPase domain of HSP90 chaperone/DNA topoisomerase II/histidine kinase"/>
    <property type="match status" value="1"/>
</dbReference>
<feature type="modified residue" description="4-aspartylphosphate" evidence="7">
    <location>
        <position position="602"/>
    </location>
</feature>
<dbReference type="SUPFAM" id="SSF47384">
    <property type="entry name" value="Homodimeric domain of signal transducing histidine kinase"/>
    <property type="match status" value="1"/>
</dbReference>
<dbReference type="SMART" id="SM00065">
    <property type="entry name" value="GAF"/>
    <property type="match status" value="1"/>
</dbReference>
<dbReference type="InterPro" id="IPR004358">
    <property type="entry name" value="Sig_transdc_His_kin-like_C"/>
</dbReference>
<dbReference type="GO" id="GO:0009927">
    <property type="term" value="F:histidine phosphotransfer kinase activity"/>
    <property type="evidence" value="ECO:0007669"/>
    <property type="project" value="TreeGrafter"/>
</dbReference>
<dbReference type="PROSITE" id="PS50110">
    <property type="entry name" value="RESPONSE_REGULATORY"/>
    <property type="match status" value="1"/>
</dbReference>
<dbReference type="PROSITE" id="PS50109">
    <property type="entry name" value="HIS_KIN"/>
    <property type="match status" value="1"/>
</dbReference>
<dbReference type="Proteomes" id="UP000304912">
    <property type="component" value="Chromosome"/>
</dbReference>
<dbReference type="FunFam" id="3.30.565.10:FF:000010">
    <property type="entry name" value="Sensor histidine kinase RcsC"/>
    <property type="match status" value="1"/>
</dbReference>
<dbReference type="SMART" id="SM00387">
    <property type="entry name" value="HATPase_c"/>
    <property type="match status" value="1"/>
</dbReference>
<dbReference type="KEGG" id="salk:FBQ74_04945"/>
<dbReference type="Gene3D" id="3.30.450.20">
    <property type="entry name" value="PAS domain"/>
    <property type="match status" value="1"/>
</dbReference>
<dbReference type="InterPro" id="IPR035965">
    <property type="entry name" value="PAS-like_dom_sf"/>
</dbReference>
<dbReference type="Gene3D" id="3.40.50.2300">
    <property type="match status" value="1"/>
</dbReference>
<evidence type="ECO:0000256" key="3">
    <source>
        <dbReference type="ARBA" id="ARBA00022553"/>
    </source>
</evidence>
<dbReference type="SMART" id="SM00448">
    <property type="entry name" value="REC"/>
    <property type="match status" value="1"/>
</dbReference>
<organism evidence="10 11">
    <name type="scientific">Salinimonas iocasae</name>
    <dbReference type="NCBI Taxonomy" id="2572577"/>
    <lineage>
        <taxon>Bacteria</taxon>
        <taxon>Pseudomonadati</taxon>
        <taxon>Pseudomonadota</taxon>
        <taxon>Gammaproteobacteria</taxon>
        <taxon>Alteromonadales</taxon>
        <taxon>Alteromonadaceae</taxon>
        <taxon>Alteromonas/Salinimonas group</taxon>
        <taxon>Salinimonas</taxon>
    </lineage>
</organism>
<dbReference type="InterPro" id="IPR003661">
    <property type="entry name" value="HisK_dim/P_dom"/>
</dbReference>
<protein>
    <recommendedName>
        <fullName evidence="2">histidine kinase</fullName>
        <ecNumber evidence="2">2.7.13.3</ecNumber>
    </recommendedName>
</protein>
<keyword evidence="5" id="KW-0418">Kinase</keyword>
<keyword evidence="3 7" id="KW-0597">Phosphoprotein</keyword>
<dbReference type="PANTHER" id="PTHR43047:SF66">
    <property type="entry name" value="HISKA"/>
    <property type="match status" value="1"/>
</dbReference>
<keyword evidence="4" id="KW-0808">Transferase</keyword>